<dbReference type="InterPro" id="IPR050563">
    <property type="entry name" value="4-hydroxybenzoyl-CoA_TE"/>
</dbReference>
<gene>
    <name evidence="3" type="ORF">D5396_09955</name>
</gene>
<dbReference type="EMBL" id="RAHG01000003">
    <property type="protein sequence ID" value="RJT14287.1"/>
    <property type="molecule type" value="Genomic_DNA"/>
</dbReference>
<proteinExistence type="inferred from homology"/>
<keyword evidence="2 3" id="KW-0378">Hydrolase</keyword>
<dbReference type="PANTHER" id="PTHR31793">
    <property type="entry name" value="4-HYDROXYBENZOYL-COA THIOESTERASE FAMILY MEMBER"/>
    <property type="match status" value="1"/>
</dbReference>
<name>A0ABX9P4D6_9GAMM</name>
<dbReference type="PANTHER" id="PTHR31793:SF24">
    <property type="entry name" value="LONG-CHAIN ACYL-COA THIOESTERASE FADM"/>
    <property type="match status" value="1"/>
</dbReference>
<dbReference type="GO" id="GO:0016787">
    <property type="term" value="F:hydrolase activity"/>
    <property type="evidence" value="ECO:0007669"/>
    <property type="project" value="UniProtKB-KW"/>
</dbReference>
<dbReference type="InterPro" id="IPR029069">
    <property type="entry name" value="HotDog_dom_sf"/>
</dbReference>
<dbReference type="RefSeq" id="WP_112164318.1">
    <property type="nucleotide sequence ID" value="NZ_CBCPIW010000004.1"/>
</dbReference>
<accession>A0ABX9P4D6</accession>
<evidence type="ECO:0000313" key="3">
    <source>
        <dbReference type="EMBL" id="RJT14287.1"/>
    </source>
</evidence>
<comment type="similarity">
    <text evidence="1">Belongs to the 4-hydroxybenzoyl-CoA thioesterase family.</text>
</comment>
<dbReference type="PIRSF" id="PIRSF003230">
    <property type="entry name" value="YbgC"/>
    <property type="match status" value="1"/>
</dbReference>
<dbReference type="Pfam" id="PF13279">
    <property type="entry name" value="4HBT_2"/>
    <property type="match status" value="1"/>
</dbReference>
<organism evidence="3 4">
    <name type="scientific">Rahnella inusitata</name>
    <dbReference type="NCBI Taxonomy" id="58169"/>
    <lineage>
        <taxon>Bacteria</taxon>
        <taxon>Pseudomonadati</taxon>
        <taxon>Pseudomonadota</taxon>
        <taxon>Gammaproteobacteria</taxon>
        <taxon>Enterobacterales</taxon>
        <taxon>Yersiniaceae</taxon>
        <taxon>Rahnella</taxon>
    </lineage>
</organism>
<dbReference type="CDD" id="cd00586">
    <property type="entry name" value="4HBT"/>
    <property type="match status" value="1"/>
</dbReference>
<dbReference type="EC" id="3.1.2.-" evidence="3"/>
<dbReference type="NCBIfam" id="TIGR00051">
    <property type="entry name" value="YbgC/FadM family acyl-CoA thioesterase"/>
    <property type="match status" value="1"/>
</dbReference>
<evidence type="ECO:0000256" key="2">
    <source>
        <dbReference type="ARBA" id="ARBA00022801"/>
    </source>
</evidence>
<evidence type="ECO:0000313" key="4">
    <source>
        <dbReference type="Proteomes" id="UP000284119"/>
    </source>
</evidence>
<protein>
    <submittedName>
        <fullName evidence="3">YbgC/FadM family acyl-CoA thioesterase</fullName>
        <ecNumber evidence="3">3.1.2.-</ecNumber>
    </submittedName>
</protein>
<sequence>MHTFIKVRGFHIDVYQHVNNARYLEFLETARWEWLDNQSGFKWMSQNKIAFIVVNININYRKPAVLGDLLRIDSSLQQLNGRSGVIEQVVTCEGDMVADATLTFVCIDLRTQKALPLEGELLERLRELELENDQASHD</sequence>
<keyword evidence="4" id="KW-1185">Reference proteome</keyword>
<reference evidence="3 4" key="1">
    <citation type="submission" date="2018-09" db="EMBL/GenBank/DDBJ databases">
        <authorList>
            <person name="Le Fleche-Mateos A."/>
        </authorList>
    </citation>
    <scope>NUCLEOTIDE SEQUENCE [LARGE SCALE GENOMIC DNA]</scope>
    <source>
        <strain evidence="3 4">DSM 30078</strain>
    </source>
</reference>
<dbReference type="InterPro" id="IPR006684">
    <property type="entry name" value="YbgC/YbaW"/>
</dbReference>
<comment type="caution">
    <text evidence="3">The sequence shown here is derived from an EMBL/GenBank/DDBJ whole genome shotgun (WGS) entry which is preliminary data.</text>
</comment>
<dbReference type="Gene3D" id="3.10.129.10">
    <property type="entry name" value="Hotdog Thioesterase"/>
    <property type="match status" value="1"/>
</dbReference>
<evidence type="ECO:0000256" key="1">
    <source>
        <dbReference type="ARBA" id="ARBA00005953"/>
    </source>
</evidence>
<dbReference type="SUPFAM" id="SSF54637">
    <property type="entry name" value="Thioesterase/thiol ester dehydrase-isomerase"/>
    <property type="match status" value="1"/>
</dbReference>
<dbReference type="Proteomes" id="UP000284119">
    <property type="component" value="Unassembled WGS sequence"/>
</dbReference>